<feature type="compositionally biased region" description="Basic and acidic residues" evidence="1">
    <location>
        <begin position="9"/>
        <end position="18"/>
    </location>
</feature>
<proteinExistence type="predicted"/>
<organism evidence="2 3">
    <name type="scientific">Thamnidium elegans</name>
    <dbReference type="NCBI Taxonomy" id="101142"/>
    <lineage>
        <taxon>Eukaryota</taxon>
        <taxon>Fungi</taxon>
        <taxon>Fungi incertae sedis</taxon>
        <taxon>Mucoromycota</taxon>
        <taxon>Mucoromycotina</taxon>
        <taxon>Mucoromycetes</taxon>
        <taxon>Mucorales</taxon>
        <taxon>Mucorineae</taxon>
        <taxon>Mucoraceae</taxon>
        <taxon>Thamnidium</taxon>
    </lineage>
</organism>
<dbReference type="InterPro" id="IPR009057">
    <property type="entry name" value="Homeodomain-like_sf"/>
</dbReference>
<dbReference type="SUPFAM" id="SSF46689">
    <property type="entry name" value="Homeodomain-like"/>
    <property type="match status" value="1"/>
</dbReference>
<evidence type="ECO:0000313" key="2">
    <source>
        <dbReference type="EMBL" id="KAG2237289.1"/>
    </source>
</evidence>
<feature type="region of interest" description="Disordered" evidence="1">
    <location>
        <begin position="1"/>
        <end position="35"/>
    </location>
</feature>
<evidence type="ECO:0000313" key="3">
    <source>
        <dbReference type="Proteomes" id="UP000613177"/>
    </source>
</evidence>
<dbReference type="InterPro" id="IPR051055">
    <property type="entry name" value="PIF1_helicase"/>
</dbReference>
<feature type="compositionally biased region" description="Basic and acidic residues" evidence="1">
    <location>
        <begin position="26"/>
        <end position="35"/>
    </location>
</feature>
<sequence>MGRPALTSAEREKRERLRLAKRKRPPLSEEEQRERKKYLEENSDVIKNMQNTLSFDDFLMLFDASYEDYITAIRASLSCAKVFLKRNCNELFINNYNSMTLNMHQANMDIQYILYPYACCMYIVDYINKSDKEMSKVLEKVLSESVDKPGPIKNVLRSLTSKYYNLCEVSSQEASYNLLQLRMSETSRATVFVPTGKEESRCRMLKSKFDLQKLNPNSEDIYIPGLIEHYQNTGFPTSFSKNEPMNIDTLMNEMSVQEEDEVVTEEVYVSLYQKRCEPTEVDICTAMECDEELADELGLDLKEEKTLEEVNARVKEYFDAHLNQPELKLESGGKKTYRKYTNEQIDLFIDLISAGSDVKSACSSTGISLWSGYKYRKTFREDPENGLIRRKKRGRKGSLFKLQQRHAEWIIKYIDENTTAVLEQIKLDLSTSGESSTNAEAEVVYNWKYVNHDLFNLESLVDENG</sequence>
<reference evidence="2" key="1">
    <citation type="submission" date="2021-01" db="EMBL/GenBank/DDBJ databases">
        <title>Metabolic potential, ecology and presence of endohyphal bacteria is reflected in genomic diversity of Mucoromycotina.</title>
        <authorList>
            <person name="Muszewska A."/>
            <person name="Okrasinska A."/>
            <person name="Steczkiewicz K."/>
            <person name="Drgas O."/>
            <person name="Orlowska M."/>
            <person name="Perlinska-Lenart U."/>
            <person name="Aleksandrzak-Piekarczyk T."/>
            <person name="Szatraj K."/>
            <person name="Zielenkiewicz U."/>
            <person name="Pilsyk S."/>
            <person name="Malc E."/>
            <person name="Mieczkowski P."/>
            <person name="Kruszewska J.S."/>
            <person name="Biernat P."/>
            <person name="Pawlowska J."/>
        </authorList>
    </citation>
    <scope>NUCLEOTIDE SEQUENCE</scope>
    <source>
        <strain evidence="2">WA0000018081</strain>
    </source>
</reference>
<dbReference type="AlphaFoldDB" id="A0A8H7SXC5"/>
<protein>
    <submittedName>
        <fullName evidence="2">Uncharacterized protein</fullName>
    </submittedName>
</protein>
<gene>
    <name evidence="2" type="ORF">INT48_009022</name>
</gene>
<comment type="caution">
    <text evidence="2">The sequence shown here is derived from an EMBL/GenBank/DDBJ whole genome shotgun (WGS) entry which is preliminary data.</text>
</comment>
<dbReference type="PANTHER" id="PTHR47642:SF5">
    <property type="entry name" value="ATP-DEPENDENT DNA HELICASE"/>
    <property type="match status" value="1"/>
</dbReference>
<keyword evidence="3" id="KW-1185">Reference proteome</keyword>
<accession>A0A8H7SXC5</accession>
<dbReference type="EMBL" id="JAEPRE010000007">
    <property type="protein sequence ID" value="KAG2237289.1"/>
    <property type="molecule type" value="Genomic_DNA"/>
</dbReference>
<name>A0A8H7SXC5_9FUNG</name>
<dbReference type="PANTHER" id="PTHR47642">
    <property type="entry name" value="ATP-DEPENDENT DNA HELICASE"/>
    <property type="match status" value="1"/>
</dbReference>
<evidence type="ECO:0000256" key="1">
    <source>
        <dbReference type="SAM" id="MobiDB-lite"/>
    </source>
</evidence>
<dbReference type="Proteomes" id="UP000613177">
    <property type="component" value="Unassembled WGS sequence"/>
</dbReference>